<dbReference type="InterPro" id="IPR026032">
    <property type="entry name" value="HcaT-like"/>
</dbReference>
<keyword evidence="7 8" id="KW-0472">Membrane</keyword>
<evidence type="ECO:0000256" key="5">
    <source>
        <dbReference type="ARBA" id="ARBA00022692"/>
    </source>
</evidence>
<feature type="transmembrane region" description="Helical" evidence="8">
    <location>
        <begin position="147"/>
        <end position="164"/>
    </location>
</feature>
<name>A0A318TIA9_9BRAD</name>
<evidence type="ECO:0000313" key="11">
    <source>
        <dbReference type="Proteomes" id="UP000248148"/>
    </source>
</evidence>
<feature type="domain" description="Major facilitator superfamily associated" evidence="9">
    <location>
        <begin position="21"/>
        <end position="363"/>
    </location>
</feature>
<keyword evidence="2" id="KW-0813">Transport</keyword>
<comment type="subcellular location">
    <subcellularLocation>
        <location evidence="1">Cell inner membrane</location>
        <topology evidence="1">Multi-pass membrane protein</topology>
    </subcellularLocation>
</comment>
<accession>A0A318TIA9</accession>
<dbReference type="Gene3D" id="1.20.1250.20">
    <property type="entry name" value="MFS general substrate transporter like domains"/>
    <property type="match status" value="2"/>
</dbReference>
<dbReference type="PANTHER" id="PTHR23522:SF10">
    <property type="entry name" value="3-PHENYLPROPIONIC ACID TRANSPORTER-RELATED"/>
    <property type="match status" value="1"/>
</dbReference>
<evidence type="ECO:0000256" key="2">
    <source>
        <dbReference type="ARBA" id="ARBA00022448"/>
    </source>
</evidence>
<dbReference type="Pfam" id="PF12832">
    <property type="entry name" value="MFS_1_like"/>
    <property type="match status" value="1"/>
</dbReference>
<feature type="transmembrane region" description="Helical" evidence="8">
    <location>
        <begin position="170"/>
        <end position="193"/>
    </location>
</feature>
<dbReference type="SUPFAM" id="SSF103473">
    <property type="entry name" value="MFS general substrate transporter"/>
    <property type="match status" value="1"/>
</dbReference>
<dbReference type="OrthoDB" id="9150135at2"/>
<keyword evidence="6 8" id="KW-1133">Transmembrane helix</keyword>
<dbReference type="AlphaFoldDB" id="A0A318TIA9"/>
<dbReference type="GO" id="GO:0015528">
    <property type="term" value="F:lactose:proton symporter activity"/>
    <property type="evidence" value="ECO:0007669"/>
    <property type="project" value="TreeGrafter"/>
</dbReference>
<dbReference type="PIRSF" id="PIRSF004925">
    <property type="entry name" value="HcaT"/>
    <property type="match status" value="1"/>
</dbReference>
<feature type="transmembrane region" description="Helical" evidence="8">
    <location>
        <begin position="107"/>
        <end position="126"/>
    </location>
</feature>
<evidence type="ECO:0000256" key="7">
    <source>
        <dbReference type="ARBA" id="ARBA00023136"/>
    </source>
</evidence>
<feature type="transmembrane region" description="Helical" evidence="8">
    <location>
        <begin position="245"/>
        <end position="266"/>
    </location>
</feature>
<feature type="transmembrane region" description="Helical" evidence="8">
    <location>
        <begin position="21"/>
        <end position="40"/>
    </location>
</feature>
<evidence type="ECO:0000313" key="10">
    <source>
        <dbReference type="EMBL" id="PYF01545.1"/>
    </source>
</evidence>
<feature type="transmembrane region" description="Helical" evidence="8">
    <location>
        <begin position="84"/>
        <end position="101"/>
    </location>
</feature>
<dbReference type="InterPro" id="IPR036259">
    <property type="entry name" value="MFS_trans_sf"/>
</dbReference>
<evidence type="ECO:0000256" key="3">
    <source>
        <dbReference type="ARBA" id="ARBA00022475"/>
    </source>
</evidence>
<evidence type="ECO:0000256" key="1">
    <source>
        <dbReference type="ARBA" id="ARBA00004429"/>
    </source>
</evidence>
<dbReference type="NCBIfam" id="NF037955">
    <property type="entry name" value="mfs"/>
    <property type="match status" value="1"/>
</dbReference>
<dbReference type="RefSeq" id="WP_110781890.1">
    <property type="nucleotide sequence ID" value="NZ_QJTI01000020.1"/>
</dbReference>
<proteinExistence type="predicted"/>
<feature type="transmembrane region" description="Helical" evidence="8">
    <location>
        <begin position="273"/>
        <end position="292"/>
    </location>
</feature>
<evidence type="ECO:0000259" key="9">
    <source>
        <dbReference type="Pfam" id="PF12832"/>
    </source>
</evidence>
<gene>
    <name evidence="10" type="ORF">BJ122_12028</name>
</gene>
<sequence length="397" mass="41693">MPRESQIPITSYEVSRRFAARLALFYGAVFGLIGVYLPFFPVWLQGVGIEPAWIGVILAAPPLTRFTVLPFITSLAERYHALRAAMILASLVTVLGFALIGTLREPLALLIAFALTACVWTPLVPLTDGYALKGVVRYGLNYGPLRLWGSGAFIVGAIGCGLVVDRIPVASLIWLIVAVAMLGALVSFGLQPLQGAGKPPAALARASRLLRDPGFLAIIAASALIQGSHAAYYSFASIAWQADGLAGLTIAGLWALGVIAEIVVFALSPRFTWSPVTLVMIGAASAVLRWSIMTQDLPLPLLAAVQLLHGASFGITQVGIMTLMVRHVPHQFSASAQGYLIACAGLVTSVASIAAGALYARYGQGVYLMMAVMALGGGVLIALAQRRLHAAQPGVAP</sequence>
<keyword evidence="4" id="KW-0997">Cell inner membrane</keyword>
<keyword evidence="3" id="KW-1003">Cell membrane</keyword>
<evidence type="ECO:0000256" key="8">
    <source>
        <dbReference type="SAM" id="Phobius"/>
    </source>
</evidence>
<keyword evidence="11" id="KW-1185">Reference proteome</keyword>
<reference evidence="10 11" key="1">
    <citation type="submission" date="2018-06" db="EMBL/GenBank/DDBJ databases">
        <title>Genomic Encyclopedia of Archaeal and Bacterial Type Strains, Phase II (KMG-II): from individual species to whole genera.</title>
        <authorList>
            <person name="Goeker M."/>
        </authorList>
    </citation>
    <scope>NUCLEOTIDE SEQUENCE [LARGE SCALE GENOMIC DNA]</scope>
    <source>
        <strain evidence="10 11">JCM 11668</strain>
    </source>
</reference>
<dbReference type="PANTHER" id="PTHR23522">
    <property type="entry name" value="BLL5896 PROTEIN"/>
    <property type="match status" value="1"/>
</dbReference>
<organism evidence="10 11">
    <name type="scientific">Rhodopseudomonas faecalis</name>
    <dbReference type="NCBI Taxonomy" id="99655"/>
    <lineage>
        <taxon>Bacteria</taxon>
        <taxon>Pseudomonadati</taxon>
        <taxon>Pseudomonadota</taxon>
        <taxon>Alphaproteobacteria</taxon>
        <taxon>Hyphomicrobiales</taxon>
        <taxon>Nitrobacteraceae</taxon>
        <taxon>Rhodopseudomonas</taxon>
    </lineage>
</organism>
<dbReference type="GO" id="GO:0030395">
    <property type="term" value="F:lactose binding"/>
    <property type="evidence" value="ECO:0007669"/>
    <property type="project" value="TreeGrafter"/>
</dbReference>
<dbReference type="GO" id="GO:0005886">
    <property type="term" value="C:plasma membrane"/>
    <property type="evidence" value="ECO:0007669"/>
    <property type="project" value="UniProtKB-SubCell"/>
</dbReference>
<comment type="caution">
    <text evidence="10">The sequence shown here is derived from an EMBL/GenBank/DDBJ whole genome shotgun (WGS) entry which is preliminary data.</text>
</comment>
<feature type="transmembrane region" description="Helical" evidence="8">
    <location>
        <begin position="304"/>
        <end position="326"/>
    </location>
</feature>
<feature type="transmembrane region" description="Helical" evidence="8">
    <location>
        <begin position="366"/>
        <end position="384"/>
    </location>
</feature>
<keyword evidence="5 8" id="KW-0812">Transmembrane</keyword>
<dbReference type="Proteomes" id="UP000248148">
    <property type="component" value="Unassembled WGS sequence"/>
</dbReference>
<dbReference type="InterPro" id="IPR024989">
    <property type="entry name" value="MFS_assoc_dom"/>
</dbReference>
<feature type="transmembrane region" description="Helical" evidence="8">
    <location>
        <begin position="338"/>
        <end position="360"/>
    </location>
</feature>
<dbReference type="EMBL" id="QJTI01000020">
    <property type="protein sequence ID" value="PYF01545.1"/>
    <property type="molecule type" value="Genomic_DNA"/>
</dbReference>
<feature type="transmembrane region" description="Helical" evidence="8">
    <location>
        <begin position="214"/>
        <end position="233"/>
    </location>
</feature>
<evidence type="ECO:0000256" key="4">
    <source>
        <dbReference type="ARBA" id="ARBA00022519"/>
    </source>
</evidence>
<protein>
    <submittedName>
        <fullName evidence="10">PPP family 3-phenylpropionic acid transporter</fullName>
    </submittedName>
</protein>
<evidence type="ECO:0000256" key="6">
    <source>
        <dbReference type="ARBA" id="ARBA00022989"/>
    </source>
</evidence>